<evidence type="ECO:0000256" key="1">
    <source>
        <dbReference type="SAM" id="MobiDB-lite"/>
    </source>
</evidence>
<feature type="region of interest" description="Disordered" evidence="1">
    <location>
        <begin position="15"/>
        <end position="44"/>
    </location>
</feature>
<gene>
    <name evidence="2" type="ORF">EYF80_047004</name>
</gene>
<keyword evidence="3" id="KW-1185">Reference proteome</keyword>
<sequence length="164" mass="17154">MFLCSDATFCSREETSRTPLAPGGATCSGLSPPRPEPTAGRSSDAPIGRSLLVTCCLSSLRVIELSLAGCQDLLQDLIQDQLPAPWLPGCSTTDPKGTGTGAPPSRPLFVGGGTSGESLSDDFSSNVENSHFETPAVISSSGLRSVSLYRSCSFLSPSRLHFCR</sequence>
<dbReference type="Proteomes" id="UP000314294">
    <property type="component" value="Unassembled WGS sequence"/>
</dbReference>
<organism evidence="2 3">
    <name type="scientific">Liparis tanakae</name>
    <name type="common">Tanaka's snailfish</name>
    <dbReference type="NCBI Taxonomy" id="230148"/>
    <lineage>
        <taxon>Eukaryota</taxon>
        <taxon>Metazoa</taxon>
        <taxon>Chordata</taxon>
        <taxon>Craniata</taxon>
        <taxon>Vertebrata</taxon>
        <taxon>Euteleostomi</taxon>
        <taxon>Actinopterygii</taxon>
        <taxon>Neopterygii</taxon>
        <taxon>Teleostei</taxon>
        <taxon>Neoteleostei</taxon>
        <taxon>Acanthomorphata</taxon>
        <taxon>Eupercaria</taxon>
        <taxon>Perciformes</taxon>
        <taxon>Cottioidei</taxon>
        <taxon>Cottales</taxon>
        <taxon>Liparidae</taxon>
        <taxon>Liparis</taxon>
    </lineage>
</organism>
<feature type="region of interest" description="Disordered" evidence="1">
    <location>
        <begin position="89"/>
        <end position="123"/>
    </location>
</feature>
<dbReference type="AlphaFoldDB" id="A0A4Z2FPV7"/>
<proteinExistence type="predicted"/>
<name>A0A4Z2FPV7_9TELE</name>
<accession>A0A4Z2FPV7</accession>
<dbReference type="EMBL" id="SRLO01001012">
    <property type="protein sequence ID" value="TNN42804.1"/>
    <property type="molecule type" value="Genomic_DNA"/>
</dbReference>
<evidence type="ECO:0000313" key="2">
    <source>
        <dbReference type="EMBL" id="TNN42804.1"/>
    </source>
</evidence>
<protein>
    <submittedName>
        <fullName evidence="2">Uncharacterized protein</fullName>
    </submittedName>
</protein>
<evidence type="ECO:0000313" key="3">
    <source>
        <dbReference type="Proteomes" id="UP000314294"/>
    </source>
</evidence>
<reference evidence="2 3" key="1">
    <citation type="submission" date="2019-03" db="EMBL/GenBank/DDBJ databases">
        <title>First draft genome of Liparis tanakae, snailfish: a comprehensive survey of snailfish specific genes.</title>
        <authorList>
            <person name="Kim W."/>
            <person name="Song I."/>
            <person name="Jeong J.-H."/>
            <person name="Kim D."/>
            <person name="Kim S."/>
            <person name="Ryu S."/>
            <person name="Song J.Y."/>
            <person name="Lee S.K."/>
        </authorList>
    </citation>
    <scope>NUCLEOTIDE SEQUENCE [LARGE SCALE GENOMIC DNA]</scope>
    <source>
        <tissue evidence="2">Muscle</tissue>
    </source>
</reference>
<comment type="caution">
    <text evidence="2">The sequence shown here is derived from an EMBL/GenBank/DDBJ whole genome shotgun (WGS) entry which is preliminary data.</text>
</comment>